<dbReference type="Pfam" id="PF01957">
    <property type="entry name" value="NfeD"/>
    <property type="match status" value="1"/>
</dbReference>
<protein>
    <submittedName>
        <fullName evidence="9">Nodulation protein NfeD</fullName>
    </submittedName>
</protein>
<keyword evidence="10" id="KW-1185">Reference proteome</keyword>
<evidence type="ECO:0000256" key="2">
    <source>
        <dbReference type="ARBA" id="ARBA00022692"/>
    </source>
</evidence>
<dbReference type="InterPro" id="IPR012340">
    <property type="entry name" value="NA-bd_OB-fold"/>
</dbReference>
<dbReference type="EMBL" id="JAOTIF010000014">
    <property type="protein sequence ID" value="MCU7550684.1"/>
    <property type="molecule type" value="Genomic_DNA"/>
</dbReference>
<comment type="subcellular location">
    <subcellularLocation>
        <location evidence="1">Membrane</location>
        <topology evidence="1">Multi-pass membrane protein</topology>
    </subcellularLocation>
</comment>
<dbReference type="PANTHER" id="PTHR33507">
    <property type="entry name" value="INNER MEMBRANE PROTEIN YBBJ"/>
    <property type="match status" value="1"/>
</dbReference>
<dbReference type="Pfam" id="PF25145">
    <property type="entry name" value="NfeD1b_N"/>
    <property type="match status" value="1"/>
</dbReference>
<evidence type="ECO:0000259" key="6">
    <source>
        <dbReference type="Pfam" id="PF01957"/>
    </source>
</evidence>
<keyword evidence="4 5" id="KW-0472">Membrane</keyword>
<dbReference type="Proteomes" id="UP001155483">
    <property type="component" value="Unassembled WGS sequence"/>
</dbReference>
<evidence type="ECO:0000256" key="1">
    <source>
        <dbReference type="ARBA" id="ARBA00004141"/>
    </source>
</evidence>
<evidence type="ECO:0000313" key="9">
    <source>
        <dbReference type="EMBL" id="MCU7550684.1"/>
    </source>
</evidence>
<evidence type="ECO:0000256" key="4">
    <source>
        <dbReference type="ARBA" id="ARBA00023136"/>
    </source>
</evidence>
<organism evidence="9 10">
    <name type="scientific">Paraflavisolibacter caeni</name>
    <dbReference type="NCBI Taxonomy" id="2982496"/>
    <lineage>
        <taxon>Bacteria</taxon>
        <taxon>Pseudomonadati</taxon>
        <taxon>Bacteroidota</taxon>
        <taxon>Chitinophagia</taxon>
        <taxon>Chitinophagales</taxon>
        <taxon>Chitinophagaceae</taxon>
        <taxon>Paraflavisolibacter</taxon>
    </lineage>
</organism>
<proteinExistence type="predicted"/>
<comment type="caution">
    <text evidence="9">The sequence shown here is derived from an EMBL/GenBank/DDBJ whole genome shotgun (WGS) entry which is preliminary data.</text>
</comment>
<feature type="transmembrane region" description="Helical" evidence="5">
    <location>
        <begin position="305"/>
        <end position="322"/>
    </location>
</feature>
<evidence type="ECO:0000256" key="3">
    <source>
        <dbReference type="ARBA" id="ARBA00022989"/>
    </source>
</evidence>
<dbReference type="SUPFAM" id="SSF52096">
    <property type="entry name" value="ClpP/crotonase"/>
    <property type="match status" value="1"/>
</dbReference>
<evidence type="ECO:0000256" key="5">
    <source>
        <dbReference type="SAM" id="Phobius"/>
    </source>
</evidence>
<dbReference type="CDD" id="cd07020">
    <property type="entry name" value="Clp_protease_NfeD_1"/>
    <property type="match status" value="1"/>
</dbReference>
<dbReference type="PANTHER" id="PTHR33507:SF4">
    <property type="entry name" value="NODULATION COMPETITIVENESS PROTEIN NFED"/>
    <property type="match status" value="1"/>
</dbReference>
<gene>
    <name evidence="9" type="ORF">OCK74_16310</name>
</gene>
<dbReference type="RefSeq" id="WP_279298123.1">
    <property type="nucleotide sequence ID" value="NZ_JAOTIF010000014.1"/>
</dbReference>
<feature type="transmembrane region" description="Helical" evidence="5">
    <location>
        <begin position="235"/>
        <end position="252"/>
    </location>
</feature>
<feature type="transmembrane region" description="Helical" evidence="5">
    <location>
        <begin position="334"/>
        <end position="356"/>
    </location>
</feature>
<reference evidence="9" key="2">
    <citation type="submission" date="2023-04" db="EMBL/GenBank/DDBJ databases">
        <title>Paracnuella aquatica gen. nov., sp. nov., a member of the family Chitinophagaceae isolated from a hot spring.</title>
        <authorList>
            <person name="Wang C."/>
        </authorList>
    </citation>
    <scope>NUCLEOTIDE SEQUENCE</scope>
    <source>
        <strain evidence="9">LB-8</strain>
    </source>
</reference>
<dbReference type="InterPro" id="IPR056739">
    <property type="entry name" value="NfeD_membrane"/>
</dbReference>
<reference evidence="9" key="1">
    <citation type="submission" date="2022-09" db="EMBL/GenBank/DDBJ databases">
        <authorList>
            <person name="Yuan C."/>
            <person name="Ke Z."/>
        </authorList>
    </citation>
    <scope>NUCLEOTIDE SEQUENCE</scope>
    <source>
        <strain evidence="9">LB-8</strain>
    </source>
</reference>
<dbReference type="Pfam" id="PF24961">
    <property type="entry name" value="NfeD_membrane"/>
    <property type="match status" value="1"/>
</dbReference>
<dbReference type="InterPro" id="IPR052165">
    <property type="entry name" value="Membrane_assoc_protease"/>
</dbReference>
<feature type="transmembrane region" description="Helical" evidence="5">
    <location>
        <begin position="257"/>
        <end position="275"/>
    </location>
</feature>
<accession>A0A9X2XWG9</accession>
<dbReference type="Gene3D" id="3.90.226.10">
    <property type="entry name" value="2-enoyl-CoA Hydratase, Chain A, domain 1"/>
    <property type="match status" value="1"/>
</dbReference>
<feature type="domain" description="NfeD1b N-terminal" evidence="8">
    <location>
        <begin position="23"/>
        <end position="184"/>
    </location>
</feature>
<feature type="domain" description="NfeD integral membrane" evidence="7">
    <location>
        <begin position="234"/>
        <end position="352"/>
    </location>
</feature>
<dbReference type="InterPro" id="IPR029045">
    <property type="entry name" value="ClpP/crotonase-like_dom_sf"/>
</dbReference>
<dbReference type="AlphaFoldDB" id="A0A9X2XWG9"/>
<sequence>MRRTLLYLFCILGWPVLLWAQEVASIKIDGSINPTSAEFIQRSIRKAAEEHAQCLLIHLNTPGGLLKSTRVIVGDIIDAPLPVVVYVSPSGAHAGSAGVFITLAAHVAVMMPGTNMGAAHPVGMQGMVGDTIMNEKSTNDAAAFIRTIAEKRNRNVQWAEEAVRKSVAITATEALNKNIIDFVAVNERELLKLLDGRKLQTTSGIVTLHTSRATVKTYEMGFIENLLNILSDPNIAYILLLLGFYGIMFELYSPGAILPGIIGVISLILAFYSLHTLPINYAGLALIIFAIILFILEIKIVSHGMLAVGGILSLLLGSMMLIREDSGGIGRISWSVIISSTIVTAAFFLVVIGLGIKAQRAKPATGQEALLGETGVSLGILDPNGIVLLHGEIWKAVSNSGIIEKGAKIRVINRKGFTLYVERDV</sequence>
<dbReference type="GO" id="GO:0016020">
    <property type="term" value="C:membrane"/>
    <property type="evidence" value="ECO:0007669"/>
    <property type="project" value="UniProtKB-SubCell"/>
</dbReference>
<dbReference type="Gene3D" id="2.40.50.140">
    <property type="entry name" value="Nucleic acid-binding proteins"/>
    <property type="match status" value="1"/>
</dbReference>
<name>A0A9X2XWG9_9BACT</name>
<feature type="transmembrane region" description="Helical" evidence="5">
    <location>
        <begin position="281"/>
        <end position="298"/>
    </location>
</feature>
<evidence type="ECO:0000313" key="10">
    <source>
        <dbReference type="Proteomes" id="UP001155483"/>
    </source>
</evidence>
<keyword evidence="3 5" id="KW-1133">Transmembrane helix</keyword>
<evidence type="ECO:0000259" key="8">
    <source>
        <dbReference type="Pfam" id="PF25145"/>
    </source>
</evidence>
<keyword evidence="2 5" id="KW-0812">Transmembrane</keyword>
<evidence type="ECO:0000259" key="7">
    <source>
        <dbReference type="Pfam" id="PF24961"/>
    </source>
</evidence>
<dbReference type="SUPFAM" id="SSF141322">
    <property type="entry name" value="NfeD domain-like"/>
    <property type="match status" value="1"/>
</dbReference>
<feature type="domain" description="NfeD-like C-terminal" evidence="6">
    <location>
        <begin position="368"/>
        <end position="423"/>
    </location>
</feature>
<dbReference type="InterPro" id="IPR056738">
    <property type="entry name" value="NfeD1b_N"/>
</dbReference>
<dbReference type="InterPro" id="IPR002810">
    <property type="entry name" value="NfeD-like_C"/>
</dbReference>